<gene>
    <name evidence="2" type="ORF">CHGG_10152</name>
</gene>
<sequence length="87" mass="8868">MFGSSELAGLTGRGLVGGGGAGSGNRRGGPYQADAVTVFENELGLFVYSRTGKDGLAGGKPSTVGDQCRTMISVSEKPCLWALQEKG</sequence>
<dbReference type="AlphaFoldDB" id="Q2GPF2"/>
<evidence type="ECO:0000256" key="1">
    <source>
        <dbReference type="SAM" id="MobiDB-lite"/>
    </source>
</evidence>
<name>Q2GPF2_CHAGB</name>
<accession>Q2GPF2</accession>
<dbReference type="HOGENOM" id="CLU_2483162_0_0_1"/>
<dbReference type="EMBL" id="CH408035">
    <property type="protein sequence ID" value="EAQ83748.1"/>
    <property type="molecule type" value="Genomic_DNA"/>
</dbReference>
<dbReference type="Proteomes" id="UP000001056">
    <property type="component" value="Unassembled WGS sequence"/>
</dbReference>
<reference evidence="3" key="1">
    <citation type="journal article" date="2015" name="Genome Announc.">
        <title>Draft genome sequence of the cellulolytic fungus Chaetomium globosum.</title>
        <authorList>
            <person name="Cuomo C.A."/>
            <person name="Untereiner W.A."/>
            <person name="Ma L.-J."/>
            <person name="Grabherr M."/>
            <person name="Birren B.W."/>
        </authorList>
    </citation>
    <scope>NUCLEOTIDE SEQUENCE [LARGE SCALE GENOMIC DNA]</scope>
    <source>
        <strain evidence="3">ATCC 6205 / CBS 148.51 / DSM 1962 / NBRC 6347 / NRRL 1970</strain>
    </source>
</reference>
<evidence type="ECO:0000313" key="2">
    <source>
        <dbReference type="EMBL" id="EAQ83748.1"/>
    </source>
</evidence>
<feature type="region of interest" description="Disordered" evidence="1">
    <location>
        <begin position="1"/>
        <end position="28"/>
    </location>
</feature>
<feature type="compositionally biased region" description="Gly residues" evidence="1">
    <location>
        <begin position="11"/>
        <end position="27"/>
    </location>
</feature>
<dbReference type="VEuPathDB" id="FungiDB:CHGG_10152"/>
<organism evidence="2 3">
    <name type="scientific">Chaetomium globosum (strain ATCC 6205 / CBS 148.51 / DSM 1962 / NBRC 6347 / NRRL 1970)</name>
    <name type="common">Soil fungus</name>
    <dbReference type="NCBI Taxonomy" id="306901"/>
    <lineage>
        <taxon>Eukaryota</taxon>
        <taxon>Fungi</taxon>
        <taxon>Dikarya</taxon>
        <taxon>Ascomycota</taxon>
        <taxon>Pezizomycotina</taxon>
        <taxon>Sordariomycetes</taxon>
        <taxon>Sordariomycetidae</taxon>
        <taxon>Sordariales</taxon>
        <taxon>Chaetomiaceae</taxon>
        <taxon>Chaetomium</taxon>
    </lineage>
</organism>
<evidence type="ECO:0000313" key="3">
    <source>
        <dbReference type="Proteomes" id="UP000001056"/>
    </source>
</evidence>
<protein>
    <submittedName>
        <fullName evidence="2">Uncharacterized protein</fullName>
    </submittedName>
</protein>
<dbReference type="InParanoid" id="Q2GPF2"/>
<dbReference type="GeneID" id="4396873"/>
<proteinExistence type="predicted"/>
<keyword evidence="3" id="KW-1185">Reference proteome</keyword>
<dbReference type="RefSeq" id="XP_001228079.1">
    <property type="nucleotide sequence ID" value="XM_001228078.1"/>
</dbReference>